<dbReference type="GO" id="GO:0006353">
    <property type="term" value="P:DNA-templated transcription termination"/>
    <property type="evidence" value="ECO:0007669"/>
    <property type="project" value="UniProtKB-UniRule"/>
</dbReference>
<evidence type="ECO:0000256" key="4">
    <source>
        <dbReference type="ARBA" id="ARBA00022884"/>
    </source>
</evidence>
<dbReference type="InterPro" id="IPR036555">
    <property type="entry name" value="NusA_N_sf"/>
</dbReference>
<dbReference type="HAMAP" id="MF_00945_B">
    <property type="entry name" value="NusA_B"/>
    <property type="match status" value="1"/>
</dbReference>
<keyword evidence="6 7" id="KW-0804">Transcription</keyword>
<dbReference type="FunFam" id="3.30.1480.10:FF:000002">
    <property type="entry name" value="Transcription termination/antitermination protein NusA"/>
    <property type="match status" value="1"/>
</dbReference>
<dbReference type="InterPro" id="IPR010213">
    <property type="entry name" value="TF_NusA"/>
</dbReference>
<dbReference type="GO" id="GO:0005829">
    <property type="term" value="C:cytosol"/>
    <property type="evidence" value="ECO:0007669"/>
    <property type="project" value="TreeGrafter"/>
</dbReference>
<dbReference type="InterPro" id="IPR009019">
    <property type="entry name" value="KH_sf_prok-type"/>
</dbReference>
<evidence type="ECO:0000313" key="11">
    <source>
        <dbReference type="Proteomes" id="UP000190814"/>
    </source>
</evidence>
<accession>A0A1T4V873</accession>
<dbReference type="GO" id="GO:0003700">
    <property type="term" value="F:DNA-binding transcription factor activity"/>
    <property type="evidence" value="ECO:0007669"/>
    <property type="project" value="InterPro"/>
</dbReference>
<comment type="subcellular location">
    <subcellularLocation>
        <location evidence="7">Cytoplasm</location>
    </subcellularLocation>
</comment>
<name>A0A1T4V873_9FIRM</name>
<dbReference type="Proteomes" id="UP000190814">
    <property type="component" value="Unassembled WGS sequence"/>
</dbReference>
<comment type="similarity">
    <text evidence="7">Belongs to the NusA family.</text>
</comment>
<sequence>MNKELINALDLLEKEKDISKEVLFEAIENSLLTACKNHFGKTENMKVTVDRETGDYHVYVEKVVVDEVMDNVTEISKEDAREVDAKAVLGDTVKIEISSKDFGRIATTSAKNVILQKIREEERKSLYQIFSEKEKDVVTGIVQRINGKNISIDLGKVDAVLTEKEQVPTESFKPTERIKLYIVKVEETSKGPSIKVSRTHKNLVKRLFENEVAEIQDGVVEIKAISREPGQRTKMAVHSNNPDVDPIGACVGVNGERVNAVVAELYGEKIDIIKWEDNDALFVENSLSPATVQYVEVDLDEKKALVVVPDDQLSLAIGREGQNAKLAAKLTNYKIDIKSESQAQEAGIEYRTEYEDEEYYDEDEEYYDENSEEYDEYEDSESSVEEDE</sequence>
<evidence type="ECO:0000256" key="1">
    <source>
        <dbReference type="ARBA" id="ARBA00022472"/>
    </source>
</evidence>
<dbReference type="Pfam" id="PF00575">
    <property type="entry name" value="S1"/>
    <property type="match status" value="1"/>
</dbReference>
<evidence type="ECO:0000256" key="2">
    <source>
        <dbReference type="ARBA" id="ARBA00022490"/>
    </source>
</evidence>
<dbReference type="GO" id="GO:0031564">
    <property type="term" value="P:transcription antitermination"/>
    <property type="evidence" value="ECO:0007669"/>
    <property type="project" value="UniProtKB-UniRule"/>
</dbReference>
<dbReference type="PROSITE" id="PS50084">
    <property type="entry name" value="KH_TYPE_1"/>
    <property type="match status" value="1"/>
</dbReference>
<dbReference type="SUPFAM" id="SSF54814">
    <property type="entry name" value="Prokaryotic type KH domain (KH-domain type II)"/>
    <property type="match status" value="2"/>
</dbReference>
<dbReference type="InterPro" id="IPR015946">
    <property type="entry name" value="KH_dom-like_a/b"/>
</dbReference>
<protein>
    <recommendedName>
        <fullName evidence="7">Transcription termination/antitermination protein NusA</fullName>
    </recommendedName>
</protein>
<keyword evidence="5 7" id="KW-0805">Transcription regulation</keyword>
<dbReference type="EMBL" id="FUXZ01000003">
    <property type="protein sequence ID" value="SKA61188.1"/>
    <property type="molecule type" value="Genomic_DNA"/>
</dbReference>
<proteinExistence type="inferred from homology"/>
<feature type="domain" description="S1 motif" evidence="9">
    <location>
        <begin position="133"/>
        <end position="199"/>
    </location>
</feature>
<evidence type="ECO:0000256" key="8">
    <source>
        <dbReference type="SAM" id="MobiDB-lite"/>
    </source>
</evidence>
<dbReference type="PANTHER" id="PTHR22648">
    <property type="entry name" value="TRANSCRIPTION TERMINATION FACTOR NUSA"/>
    <property type="match status" value="1"/>
</dbReference>
<evidence type="ECO:0000256" key="7">
    <source>
        <dbReference type="HAMAP-Rule" id="MF_00945"/>
    </source>
</evidence>
<dbReference type="NCBIfam" id="TIGR01953">
    <property type="entry name" value="NusA"/>
    <property type="match status" value="1"/>
</dbReference>
<dbReference type="STRING" id="39495.SAMN02745111_00398"/>
<dbReference type="SUPFAM" id="SSF69705">
    <property type="entry name" value="Transcription factor NusA, N-terminal domain"/>
    <property type="match status" value="1"/>
</dbReference>
<dbReference type="FunFam" id="3.30.300.20:FF:000002">
    <property type="entry name" value="Transcription termination/antitermination protein NusA"/>
    <property type="match status" value="1"/>
</dbReference>
<keyword evidence="3 7" id="KW-0889">Transcription antitermination</keyword>
<dbReference type="InterPro" id="IPR025249">
    <property type="entry name" value="TF_NusA_KH_1st"/>
</dbReference>
<dbReference type="AlphaFoldDB" id="A0A1T4V873"/>
<gene>
    <name evidence="7" type="primary">nusA</name>
    <name evidence="10" type="ORF">SAMN02745111_00398</name>
</gene>
<evidence type="ECO:0000256" key="5">
    <source>
        <dbReference type="ARBA" id="ARBA00023015"/>
    </source>
</evidence>
<dbReference type="CDD" id="cd02134">
    <property type="entry name" value="KH-II_NusA_rpt1"/>
    <property type="match status" value="1"/>
</dbReference>
<dbReference type="InterPro" id="IPR058582">
    <property type="entry name" value="KH_NusA_2nd"/>
</dbReference>
<dbReference type="FunFam" id="3.30.300.20:FF:000005">
    <property type="entry name" value="Transcription termination/antitermination protein NusA"/>
    <property type="match status" value="1"/>
</dbReference>
<dbReference type="InterPro" id="IPR030842">
    <property type="entry name" value="TF_NusA_bacterial"/>
</dbReference>
<reference evidence="10 11" key="1">
    <citation type="submission" date="2017-02" db="EMBL/GenBank/DDBJ databases">
        <authorList>
            <person name="Peterson S.W."/>
        </authorList>
    </citation>
    <scope>NUCLEOTIDE SEQUENCE [LARGE SCALE GENOMIC DNA]</scope>
    <source>
        <strain evidence="10 11">ATCC 35992</strain>
    </source>
</reference>
<evidence type="ECO:0000256" key="6">
    <source>
        <dbReference type="ARBA" id="ARBA00023163"/>
    </source>
</evidence>
<dbReference type="Pfam" id="PF08529">
    <property type="entry name" value="NusA_N"/>
    <property type="match status" value="1"/>
</dbReference>
<dbReference type="Gene3D" id="3.30.1480.10">
    <property type="entry name" value="NusA, N-terminal domain"/>
    <property type="match status" value="1"/>
</dbReference>
<dbReference type="InterPro" id="IPR003029">
    <property type="entry name" value="S1_domain"/>
</dbReference>
<dbReference type="InterPro" id="IPR013735">
    <property type="entry name" value="TF_NusA_N"/>
</dbReference>
<feature type="region of interest" description="Disordered" evidence="8">
    <location>
        <begin position="342"/>
        <end position="388"/>
    </location>
</feature>
<keyword evidence="4 7" id="KW-0694">RNA-binding</keyword>
<dbReference type="SMART" id="SM00316">
    <property type="entry name" value="S1"/>
    <property type="match status" value="1"/>
</dbReference>
<comment type="function">
    <text evidence="7">Participates in both transcription termination and antitermination.</text>
</comment>
<comment type="subunit">
    <text evidence="7">Monomer. Binds directly to the core enzyme of the DNA-dependent RNA polymerase and to nascent RNA.</text>
</comment>
<dbReference type="Gene3D" id="3.30.300.20">
    <property type="match status" value="2"/>
</dbReference>
<evidence type="ECO:0000259" key="9">
    <source>
        <dbReference type="SMART" id="SM00316"/>
    </source>
</evidence>
<feature type="compositionally biased region" description="Acidic residues" evidence="8">
    <location>
        <begin position="354"/>
        <end position="388"/>
    </location>
</feature>
<evidence type="ECO:0000313" key="10">
    <source>
        <dbReference type="EMBL" id="SKA61188.1"/>
    </source>
</evidence>
<dbReference type="Pfam" id="PF13184">
    <property type="entry name" value="KH_NusA_1st"/>
    <property type="match status" value="1"/>
</dbReference>
<dbReference type="SUPFAM" id="SSF50249">
    <property type="entry name" value="Nucleic acid-binding proteins"/>
    <property type="match status" value="1"/>
</dbReference>
<keyword evidence="1 7" id="KW-0806">Transcription termination</keyword>
<dbReference type="OrthoDB" id="9807233at2"/>
<dbReference type="RefSeq" id="WP_078765290.1">
    <property type="nucleotide sequence ID" value="NZ_FUXZ01000003.1"/>
</dbReference>
<keyword evidence="2 7" id="KW-0963">Cytoplasm</keyword>
<dbReference type="Pfam" id="PF26594">
    <property type="entry name" value="KH_NusA_2nd"/>
    <property type="match status" value="1"/>
</dbReference>
<keyword evidence="11" id="KW-1185">Reference proteome</keyword>
<evidence type="ECO:0000256" key="3">
    <source>
        <dbReference type="ARBA" id="ARBA00022814"/>
    </source>
</evidence>
<dbReference type="CDD" id="cd22529">
    <property type="entry name" value="KH-II_NusA_rpt2"/>
    <property type="match status" value="1"/>
</dbReference>
<organism evidence="10 11">
    <name type="scientific">Eubacterium uniforme</name>
    <dbReference type="NCBI Taxonomy" id="39495"/>
    <lineage>
        <taxon>Bacteria</taxon>
        <taxon>Bacillati</taxon>
        <taxon>Bacillota</taxon>
        <taxon>Clostridia</taxon>
        <taxon>Eubacteriales</taxon>
        <taxon>Eubacteriaceae</taxon>
        <taxon>Eubacterium</taxon>
    </lineage>
</organism>
<dbReference type="GO" id="GO:0003723">
    <property type="term" value="F:RNA binding"/>
    <property type="evidence" value="ECO:0007669"/>
    <property type="project" value="UniProtKB-UniRule"/>
</dbReference>
<dbReference type="CDD" id="cd04455">
    <property type="entry name" value="S1_NusA"/>
    <property type="match status" value="1"/>
</dbReference>
<dbReference type="PANTHER" id="PTHR22648:SF0">
    <property type="entry name" value="TRANSCRIPTION TERMINATION_ANTITERMINATION PROTEIN NUSA"/>
    <property type="match status" value="1"/>
</dbReference>
<dbReference type="InterPro" id="IPR012340">
    <property type="entry name" value="NA-bd_OB-fold"/>
</dbReference>
<dbReference type="Gene3D" id="2.40.50.140">
    <property type="entry name" value="Nucleic acid-binding proteins"/>
    <property type="match status" value="1"/>
</dbReference>